<keyword evidence="1" id="KW-0812">Transmembrane</keyword>
<accession>K1WA27</accession>
<evidence type="ECO:0000256" key="2">
    <source>
        <dbReference type="SAM" id="SignalP"/>
    </source>
</evidence>
<proteinExistence type="predicted"/>
<evidence type="ECO:0000313" key="3">
    <source>
        <dbReference type="EMBL" id="EKD14110.1"/>
    </source>
</evidence>
<feature type="chain" id="PRO_5003852739" evidence="2">
    <location>
        <begin position="17"/>
        <end position="79"/>
    </location>
</feature>
<evidence type="ECO:0000313" key="4">
    <source>
        <dbReference type="Proteomes" id="UP000006753"/>
    </source>
</evidence>
<name>K1WA27_MARBU</name>
<keyword evidence="1" id="KW-0472">Membrane</keyword>
<dbReference type="EMBL" id="JH921447">
    <property type="protein sequence ID" value="EKD14110.1"/>
    <property type="molecule type" value="Genomic_DNA"/>
</dbReference>
<keyword evidence="4" id="KW-1185">Reference proteome</keyword>
<dbReference type="InParanoid" id="K1WA27"/>
<feature type="signal peptide" evidence="2">
    <location>
        <begin position="1"/>
        <end position="16"/>
    </location>
</feature>
<sequence length="79" mass="8811">MKTWVVLAFLLASTSTASIMSANENGILVTRQAVIALVMIALVATALRNCYSLHIRRHRLWKEVLTDIWFLGSLALARV</sequence>
<reference evidence="3 4" key="1">
    <citation type="journal article" date="2012" name="BMC Genomics">
        <title>Sequencing the genome of Marssonina brunnea reveals fungus-poplar co-evolution.</title>
        <authorList>
            <person name="Zhu S."/>
            <person name="Cao Y.-Z."/>
            <person name="Jiang C."/>
            <person name="Tan B.-Y."/>
            <person name="Wang Z."/>
            <person name="Feng S."/>
            <person name="Zhang L."/>
            <person name="Su X.-H."/>
            <person name="Brejova B."/>
            <person name="Vinar T."/>
            <person name="Xu M."/>
            <person name="Wang M.-X."/>
            <person name="Zhang S.-G."/>
            <person name="Huang M.-R."/>
            <person name="Wu R."/>
            <person name="Zhou Y."/>
        </authorList>
    </citation>
    <scope>NUCLEOTIDE SEQUENCE [LARGE SCALE GENOMIC DNA]</scope>
    <source>
        <strain evidence="3 4">MB_m1</strain>
    </source>
</reference>
<feature type="transmembrane region" description="Helical" evidence="1">
    <location>
        <begin position="33"/>
        <end position="51"/>
    </location>
</feature>
<dbReference type="KEGG" id="mbe:MBM_07787"/>
<dbReference type="HOGENOM" id="CLU_2606512_0_0_1"/>
<dbReference type="Proteomes" id="UP000006753">
    <property type="component" value="Unassembled WGS sequence"/>
</dbReference>
<organism evidence="3 4">
    <name type="scientific">Marssonina brunnea f. sp. multigermtubi (strain MB_m1)</name>
    <name type="common">Marssonina leaf spot fungus</name>
    <dbReference type="NCBI Taxonomy" id="1072389"/>
    <lineage>
        <taxon>Eukaryota</taxon>
        <taxon>Fungi</taxon>
        <taxon>Dikarya</taxon>
        <taxon>Ascomycota</taxon>
        <taxon>Pezizomycotina</taxon>
        <taxon>Leotiomycetes</taxon>
        <taxon>Helotiales</taxon>
        <taxon>Drepanopezizaceae</taxon>
        <taxon>Drepanopeziza</taxon>
    </lineage>
</organism>
<gene>
    <name evidence="3" type="ORF">MBM_07787</name>
</gene>
<keyword evidence="2" id="KW-0732">Signal</keyword>
<evidence type="ECO:0000256" key="1">
    <source>
        <dbReference type="SAM" id="Phobius"/>
    </source>
</evidence>
<keyword evidence="1" id="KW-1133">Transmembrane helix</keyword>
<dbReference type="AlphaFoldDB" id="K1WA27"/>
<protein>
    <submittedName>
        <fullName evidence="3">Uncharacterized protein</fullName>
    </submittedName>
</protein>